<dbReference type="RefSeq" id="XP_060120267.1">
    <property type="nucleotide sequence ID" value="XM_060264284.1"/>
</dbReference>
<evidence type="ECO:0000256" key="1">
    <source>
        <dbReference type="SAM" id="MobiDB-lite"/>
    </source>
</evidence>
<evidence type="ECO:0000259" key="6">
    <source>
        <dbReference type="Pfam" id="PF26140"/>
    </source>
</evidence>
<dbReference type="Gene3D" id="3.90.70.10">
    <property type="entry name" value="Cysteine proteinases"/>
    <property type="match status" value="1"/>
</dbReference>
<dbReference type="InterPro" id="IPR016024">
    <property type="entry name" value="ARM-type_fold"/>
</dbReference>
<dbReference type="InterPro" id="IPR018200">
    <property type="entry name" value="USP_CS"/>
</dbReference>
<evidence type="ECO:0000259" key="3">
    <source>
        <dbReference type="Pfam" id="PF02148"/>
    </source>
</evidence>
<dbReference type="GO" id="GO:0000466">
    <property type="term" value="P:maturation of 5.8S rRNA from tricistronic rRNA transcript (SSU-rRNA, 5.8S rRNA, LSU-rRNA)"/>
    <property type="evidence" value="ECO:0007669"/>
    <property type="project" value="TreeGrafter"/>
</dbReference>
<dbReference type="GO" id="GO:0008270">
    <property type="term" value="F:zinc ion binding"/>
    <property type="evidence" value="ECO:0007669"/>
    <property type="project" value="InterPro"/>
</dbReference>
<feature type="domain" description="Peptidase C19 ubiquitin carboxyl-terminal hydrolase" evidence="2">
    <location>
        <begin position="2021"/>
        <end position="2403"/>
    </location>
</feature>
<feature type="domain" description="URB1 N-terminal" evidence="4">
    <location>
        <begin position="72"/>
        <end position="405"/>
    </location>
</feature>
<evidence type="ECO:0000259" key="5">
    <source>
        <dbReference type="Pfam" id="PF16201"/>
    </source>
</evidence>
<dbReference type="EMBL" id="CP119958">
    <property type="protein sequence ID" value="WFD37370.1"/>
    <property type="molecule type" value="Genomic_DNA"/>
</dbReference>
<name>A0AAF0EYE7_9BASI</name>
<feature type="domain" description="UBP-type" evidence="3">
    <location>
        <begin position="1895"/>
        <end position="1975"/>
    </location>
</feature>
<dbReference type="SUPFAM" id="SSF54001">
    <property type="entry name" value="Cysteine proteinases"/>
    <property type="match status" value="1"/>
</dbReference>
<dbReference type="PANTHER" id="PTHR13500:SF0">
    <property type="entry name" value="NUCLEOLAR PRE-RIBOSOMAL-ASSOCIATED PROTEIN 1"/>
    <property type="match status" value="1"/>
</dbReference>
<dbReference type="GO" id="GO:0000463">
    <property type="term" value="P:maturation of LSU-rRNA from tricistronic rRNA transcript (SSU-rRNA, 5.8S rRNA, LSU-rRNA)"/>
    <property type="evidence" value="ECO:0007669"/>
    <property type="project" value="TreeGrafter"/>
</dbReference>
<evidence type="ECO:0000259" key="2">
    <source>
        <dbReference type="Pfam" id="PF00443"/>
    </source>
</evidence>
<gene>
    <name evidence="7" type="ORF">MJAP1_000314</name>
</gene>
<dbReference type="InterPro" id="IPR039844">
    <property type="entry name" value="URB1"/>
</dbReference>
<protein>
    <submittedName>
        <fullName evidence="7">Ubiquitinyl hydrolase 1</fullName>
        <ecNumber evidence="7">3.4.19.12</ecNumber>
    </submittedName>
</protein>
<reference evidence="7" key="1">
    <citation type="submission" date="2023-03" db="EMBL/GenBank/DDBJ databases">
        <title>Mating type loci evolution in Malassezia.</title>
        <authorList>
            <person name="Coelho M.A."/>
        </authorList>
    </citation>
    <scope>NUCLEOTIDE SEQUENCE</scope>
    <source>
        <strain evidence="7">CBS 9431</strain>
    </source>
</reference>
<feature type="domain" description="URB1 C-terminal" evidence="5">
    <location>
        <begin position="1449"/>
        <end position="1677"/>
    </location>
</feature>
<dbReference type="InterPro" id="IPR001607">
    <property type="entry name" value="Znf_UBP"/>
</dbReference>
<dbReference type="Proteomes" id="UP001217754">
    <property type="component" value="Chromosome 1"/>
</dbReference>
<dbReference type="Pfam" id="PF16201">
    <property type="entry name" value="NopRA1"/>
    <property type="match status" value="1"/>
</dbReference>
<dbReference type="InterPro" id="IPR059018">
    <property type="entry name" value="HEAT_URB1"/>
</dbReference>
<dbReference type="InterPro" id="IPR021714">
    <property type="entry name" value="URB1_N"/>
</dbReference>
<dbReference type="InterPro" id="IPR032436">
    <property type="entry name" value="URB1_C"/>
</dbReference>
<sequence>MAARLSVDALRAELANSSADASAAALNKLRGALRLHAADLGEYAAAHVAVTDERLHLARQLCEAQPPLVPLILDAWEVAEQRTLPTLRPVPMQVLAQILDLLSVHQPYHALGEKIIEELLAPTNAWLGRMHGYIAAATQARREKREGSSDTIAALVALKLLTAMAAFARGKLAQSVWERFHWSADVHARLLSMRRRARAGALVSLHDADIRTQYLLFLGAMLAQPFHASLKTALLDLGGEGLPVVFKGMYNDPAEVVQYVLLILHEELFKDTAVPRGAKARLMSEHACASLLRLYTREQDTIGENTSVADLVHHFFLSIATHPGFGICYQDRGWYPKLEEEQGGPVVYNKVLAHLVKQLAPVDDLRQQELALRILAACPELVAGYLQSAQRTLTLEPKAESAWLGSMAFVGRVLALPVPLATPNATPPPMATVLANTAPEMLLRALGRGLRHADALVQYFACLVIARALQRVEHVERAARRTSLHFDEPHDGAWTEARRTLELAWRKRFPSVDAVAQLVAETGSMRQEAALRVLALYHTALPSMTFDTRYDAGKLLSSAFLETTAKGPLHLERLCQLHALQIVSRTTEAAYDFAAKAQSAWPGCALRSNLHFLLALYSQTDGAVRRRAAALLHSQLGGSALFAHDPAELHAWLAALPRNDAAVPSVLNFWDECMQRCLKTPYRYAERARALVAQTLPNAPEEACPSPLLMVLMEQAAIRLEKGLFGTHGGADANASEPIVQYIVRLVVRLVAERKPYAALAALLSELRGGDAPTAKALAAGTALLHAAAVAPSTSAAAPAADDAWALDPTTQNLWAAKHAHGALAVLHSRWADYAALPGAVGSDWRMFWAVLLQRLENADAPAVETTLDALDQWAATYELSPFDLRIYLVEHPVVAALLEQRTAASAALRVRLVELVSRMAAGRASYAPCLAPLVENVVAHLAEDTSDVRLLHSARALAGAAHPAAHTALVRTLLEALRTPGDARSAQLACLAAYAKEPNAESHALLQRALPTLVELLDDAAGVRLLHRVLCSALPAGLDGAAPPTSGSMQALRALQEHRIPFEPIVRMASDADAVLMRCVYAVPSGFRDVQAAWGSTADAVRRYPCTTLAVLELTHAAREPVPAALVDALLATAAEVVGPHAVARCLAMALLPRSAHDALAAKLMPVLALTPELVWLVAELGMPALQDALTAVALRQVVHQYADEASDGLRTRRAVRAFTALVLRTQRADAALADPVLEAVVAYRAGDLDGVRLALALVRTVPLRAASAARALNGLVTRTELLSSVRAPADAAAAALRSALVSLLVALARQAPDAVQAPTTLARLLYLYTGTLSASDRALFSLFQAHERQTGQSLLDVLGAWSADQALVPSSLQRDTLLAALLSLDAQRTHAACVQFPRRAKAAAGDASAYDPWLVLNLVGGAMLEREAGESHLTGLEWLAVLRTGAIGVVVCALSAHRAPLRLFALGLLGKVYASIGQATFRERDLVLLILDRVRDVIPPPPPTSITGRYEEVPWLPTMATLFVAHCLRAVAAPQLTLFPVFCRFLLQRPKLDVADVPLLYNLLHSSSDQLHHERSWLLRFLDDALAAHARLADSSAPEARRRTRADWRVFQRRHVWDLLLSLYDALSDGALAHAQANTHAEARDQARLESIFACAARIPYLGATLVTRRGFLQWIAMRVASERATRTPERSAYWLQLMSDVVGVHLDAPLRVAHMESMDRLLDGALPVQILGTVDDALCDDAAPAQTALRLVHAVLEYASLRTSAYTTAEGRLAARLVGRLRAYATDATLSAALLSAALYAAPLGAPLALPLDLARHPRSVPERLLALPRERAGCEHLASQTPDEMRRVLRRYAGALRYGRYIQEGKIRPQDATDEEDEKSVKRTRLEYPTCAVCHMDLRRPYVCLSCTYFACFFRDPVTDAGAQKADAVDGAEVGTSHIGLHLAEEGHAFACDMVHGTLFCSACDDVVYDARFDHVRRAEQGRSAVHRAGEHALDTLLEKDAFADEARLASFCRTPRGLRNMGATCFLNVILQSFLHNPLLRNYFLSDRHNAQLCAVGKDCLACEMDKLYAEFYSRSDNKGPYGPTSFLYAIWVDSSSSELSQTGQHDAHEMFISALNGIHGALTQHAHERGQLPPFPLDGAEANAQLYERADRAADSKGNLDHGAGCPCVIHRTFCGVLQSSVTCLRCSKVTHTREPFLDLSLDVRSDDARDRIVDDSLAPQKKKKLSKTEKDKKARASLAGTPEVQPQSLNACLARYCSPEQLGEASYRCSECQNSAKAVKQMGLLQLPPVLCIQLKRYEHTVGAAKVDTRVQFPLVVDVRDCCVEAHDDDTSEEPKDPTMFLYDLFTVVVHEGTLTSGHYTNFSRWKQQWYRFDDDKVTRATLAQVLGCKAYQLFYVRRSLHNHASHGIHS</sequence>
<evidence type="ECO:0000313" key="7">
    <source>
        <dbReference type="EMBL" id="WFD37370.1"/>
    </source>
</evidence>
<dbReference type="GeneID" id="85223963"/>
<dbReference type="InterPro" id="IPR013083">
    <property type="entry name" value="Znf_RING/FYVE/PHD"/>
</dbReference>
<accession>A0AAF0EYE7</accession>
<feature type="region of interest" description="Disordered" evidence="1">
    <location>
        <begin position="2221"/>
        <end position="2249"/>
    </location>
</feature>
<dbReference type="InterPro" id="IPR038765">
    <property type="entry name" value="Papain-like_cys_pep_sf"/>
</dbReference>
<organism evidence="7 8">
    <name type="scientific">Malassezia japonica</name>
    <dbReference type="NCBI Taxonomy" id="223818"/>
    <lineage>
        <taxon>Eukaryota</taxon>
        <taxon>Fungi</taxon>
        <taxon>Dikarya</taxon>
        <taxon>Basidiomycota</taxon>
        <taxon>Ustilaginomycotina</taxon>
        <taxon>Malasseziomycetes</taxon>
        <taxon>Malasseziales</taxon>
        <taxon>Malasseziaceae</taxon>
        <taxon>Malassezia</taxon>
    </lineage>
</organism>
<evidence type="ECO:0000313" key="8">
    <source>
        <dbReference type="Proteomes" id="UP001217754"/>
    </source>
</evidence>
<dbReference type="GO" id="GO:0016579">
    <property type="term" value="P:protein deubiquitination"/>
    <property type="evidence" value="ECO:0007669"/>
    <property type="project" value="InterPro"/>
</dbReference>
<dbReference type="PANTHER" id="PTHR13500">
    <property type="entry name" value="NUCLEOLAR PRERIBOSOMAL-ASSOCIATED PROTEIN 1"/>
    <property type="match status" value="1"/>
</dbReference>
<evidence type="ECO:0000259" key="4">
    <source>
        <dbReference type="Pfam" id="PF11707"/>
    </source>
</evidence>
<dbReference type="Pfam" id="PF00443">
    <property type="entry name" value="UCH"/>
    <property type="match status" value="1"/>
</dbReference>
<dbReference type="InterPro" id="IPR001394">
    <property type="entry name" value="Peptidase_C19_UCH"/>
</dbReference>
<dbReference type="Pfam" id="PF02148">
    <property type="entry name" value="zf-UBP"/>
    <property type="match status" value="1"/>
</dbReference>
<dbReference type="Pfam" id="PF26140">
    <property type="entry name" value="HEAT_URB1"/>
    <property type="match status" value="1"/>
</dbReference>
<dbReference type="EC" id="3.4.19.12" evidence="7"/>
<dbReference type="Pfam" id="PF11707">
    <property type="entry name" value="Npa1"/>
    <property type="match status" value="1"/>
</dbReference>
<keyword evidence="8" id="KW-1185">Reference proteome</keyword>
<proteinExistence type="predicted"/>
<feature type="domain" description="URB1 central HEAT repeat" evidence="6">
    <location>
        <begin position="613"/>
        <end position="767"/>
    </location>
</feature>
<dbReference type="GO" id="GO:0004843">
    <property type="term" value="F:cysteine-type deubiquitinase activity"/>
    <property type="evidence" value="ECO:0007669"/>
    <property type="project" value="UniProtKB-EC"/>
</dbReference>
<dbReference type="PROSITE" id="PS00972">
    <property type="entry name" value="USP_1"/>
    <property type="match status" value="1"/>
</dbReference>
<keyword evidence="7" id="KW-0378">Hydrolase</keyword>
<dbReference type="Gene3D" id="3.30.40.10">
    <property type="entry name" value="Zinc/RING finger domain, C3HC4 (zinc finger)"/>
    <property type="match status" value="1"/>
</dbReference>
<dbReference type="GO" id="GO:0005730">
    <property type="term" value="C:nucleolus"/>
    <property type="evidence" value="ECO:0007669"/>
    <property type="project" value="TreeGrafter"/>
</dbReference>
<dbReference type="SUPFAM" id="SSF48371">
    <property type="entry name" value="ARM repeat"/>
    <property type="match status" value="1"/>
</dbReference>
<dbReference type="SUPFAM" id="SSF57850">
    <property type="entry name" value="RING/U-box"/>
    <property type="match status" value="1"/>
</dbReference>